<comment type="caution">
    <text evidence="4">The sequence shown here is derived from an EMBL/GenBank/DDBJ whole genome shotgun (WGS) entry which is preliminary data.</text>
</comment>
<dbReference type="OrthoDB" id="9777385at2"/>
<dbReference type="GO" id="GO:0019877">
    <property type="term" value="P:diaminopimelate biosynthetic process"/>
    <property type="evidence" value="ECO:0007669"/>
    <property type="project" value="UniProtKB-ARBA"/>
</dbReference>
<dbReference type="InterPro" id="IPR002933">
    <property type="entry name" value="Peptidase_M20"/>
</dbReference>
<evidence type="ECO:0000256" key="2">
    <source>
        <dbReference type="PIRSR" id="PIRSR005962-1"/>
    </source>
</evidence>
<dbReference type="SUPFAM" id="SSF55031">
    <property type="entry name" value="Bacterial exopeptidase dimerisation domain"/>
    <property type="match status" value="1"/>
</dbReference>
<keyword evidence="2" id="KW-0479">Metal-binding</keyword>
<evidence type="ECO:0000313" key="5">
    <source>
        <dbReference type="Proteomes" id="UP000273022"/>
    </source>
</evidence>
<keyword evidence="5" id="KW-1185">Reference proteome</keyword>
<dbReference type="PANTHER" id="PTHR11014:SF63">
    <property type="entry name" value="METALLOPEPTIDASE, PUTATIVE (AFU_ORTHOLOGUE AFUA_6G09600)-RELATED"/>
    <property type="match status" value="1"/>
</dbReference>
<dbReference type="Proteomes" id="UP000273022">
    <property type="component" value="Unassembled WGS sequence"/>
</dbReference>
<comment type="cofactor">
    <cofactor evidence="2">
        <name>Mn(2+)</name>
        <dbReference type="ChEBI" id="CHEBI:29035"/>
    </cofactor>
    <text evidence="2">The Mn(2+) ion enhances activity.</text>
</comment>
<feature type="binding site" evidence="2">
    <location>
        <position position="411"/>
    </location>
    <ligand>
        <name>Mn(2+)</name>
        <dbReference type="ChEBI" id="CHEBI:29035"/>
        <label>2</label>
    </ligand>
</feature>
<reference evidence="4 5" key="1">
    <citation type="submission" date="2018-09" db="EMBL/GenBank/DDBJ databases">
        <title>Phylogeny of the Shewanellaceae, and recommendation for two new genera, Pseudoshewanella and Parashewanella.</title>
        <authorList>
            <person name="Wang G."/>
        </authorList>
    </citation>
    <scope>NUCLEOTIDE SEQUENCE [LARGE SCALE GENOMIC DNA]</scope>
    <source>
        <strain evidence="4 5">KCTC 22492</strain>
    </source>
</reference>
<keyword evidence="1 4" id="KW-0378">Hydrolase</keyword>
<gene>
    <name evidence="4" type="ORF">D5R81_00485</name>
</gene>
<dbReference type="Pfam" id="PF07687">
    <property type="entry name" value="M20_dimer"/>
    <property type="match status" value="1"/>
</dbReference>
<feature type="binding site" evidence="2">
    <location>
        <position position="132"/>
    </location>
    <ligand>
        <name>Mn(2+)</name>
        <dbReference type="ChEBI" id="CHEBI:29035"/>
        <label>2</label>
    </ligand>
</feature>
<feature type="binding site" evidence="2">
    <location>
        <position position="168"/>
    </location>
    <ligand>
        <name>Mn(2+)</name>
        <dbReference type="ChEBI" id="CHEBI:29035"/>
        <label>2</label>
    </ligand>
</feature>
<organism evidence="4 5">
    <name type="scientific">Parashewanella spongiae</name>
    <dbReference type="NCBI Taxonomy" id="342950"/>
    <lineage>
        <taxon>Bacteria</taxon>
        <taxon>Pseudomonadati</taxon>
        <taxon>Pseudomonadota</taxon>
        <taxon>Gammaproteobacteria</taxon>
        <taxon>Alteromonadales</taxon>
        <taxon>Shewanellaceae</taxon>
        <taxon>Parashewanella</taxon>
    </lineage>
</organism>
<sequence>MLACYVLILPSIGYANDHLDQKYLNILSSVEQQLPDLESLYLHLHQHPELSYQEKATGELLAKKLKQLGFEVTKNIGGYGVVGQLNNGDGPTIMIRTDTDALPVVEQTGKRYASKVKTHDADNNLVGVMHACGHDLHMTSFIGTATFLAQNRKEWKGTLMMVAQPAEEVGGGAKALLKDGLFKNYPIPDHIIALHTHANLAAGTVGIATGYTMANVDSVDIKVKGIGGHGAYPNKTIDPIVLASRIVLALQTITSREISPIESSVITVGAIQGGSKRNVIGDEVILKLTVRSYKPEVRQKQLDAIKRIASGIASSAGLKRPLLPEVIVYNDETAPALFNDPNQTHKVKQSLVNVLGSQNVIKAVPSMVGEDFARYGLTVDKKPITMFWLGGVEPKQYKQSKKTGKALPTLHSSEFAPDYPLAIKTGVTAMTTSVLDLFNQ</sequence>
<name>A0A3A6U233_9GAMM</name>
<dbReference type="GO" id="GO:0050118">
    <property type="term" value="F:N-acetyldiaminopimelate deacetylase activity"/>
    <property type="evidence" value="ECO:0007669"/>
    <property type="project" value="UniProtKB-ARBA"/>
</dbReference>
<dbReference type="Pfam" id="PF01546">
    <property type="entry name" value="Peptidase_M20"/>
    <property type="match status" value="1"/>
</dbReference>
<feature type="domain" description="Peptidase M20 dimerisation" evidence="3">
    <location>
        <begin position="216"/>
        <end position="310"/>
    </location>
</feature>
<evidence type="ECO:0000259" key="3">
    <source>
        <dbReference type="Pfam" id="PF07687"/>
    </source>
</evidence>
<dbReference type="PANTHER" id="PTHR11014">
    <property type="entry name" value="PEPTIDASE M20 FAMILY MEMBER"/>
    <property type="match status" value="1"/>
</dbReference>
<dbReference type="PIRSF" id="PIRSF005962">
    <property type="entry name" value="Pept_M20D_amidohydro"/>
    <property type="match status" value="1"/>
</dbReference>
<dbReference type="FunFam" id="3.30.70.360:FF:000001">
    <property type="entry name" value="N-acetyldiaminopimelate deacetylase"/>
    <property type="match status" value="1"/>
</dbReference>
<evidence type="ECO:0000256" key="1">
    <source>
        <dbReference type="ARBA" id="ARBA00022801"/>
    </source>
</evidence>
<accession>A0A3A6U233</accession>
<dbReference type="GO" id="GO:0046872">
    <property type="term" value="F:metal ion binding"/>
    <property type="evidence" value="ECO:0007669"/>
    <property type="project" value="UniProtKB-KW"/>
</dbReference>
<dbReference type="InterPro" id="IPR036264">
    <property type="entry name" value="Bact_exopeptidase_dim_dom"/>
</dbReference>
<dbReference type="InterPro" id="IPR011650">
    <property type="entry name" value="Peptidase_M20_dimer"/>
</dbReference>
<dbReference type="SUPFAM" id="SSF53187">
    <property type="entry name" value="Zn-dependent exopeptidases"/>
    <property type="match status" value="1"/>
</dbReference>
<feature type="binding site" evidence="2">
    <location>
        <position position="134"/>
    </location>
    <ligand>
        <name>Mn(2+)</name>
        <dbReference type="ChEBI" id="CHEBI:29035"/>
        <label>2</label>
    </ligand>
</feature>
<keyword evidence="2" id="KW-0464">Manganese</keyword>
<proteinExistence type="predicted"/>
<evidence type="ECO:0000313" key="4">
    <source>
        <dbReference type="EMBL" id="RJY19507.1"/>
    </source>
</evidence>
<dbReference type="EMBL" id="QYYH01000002">
    <property type="protein sequence ID" value="RJY19507.1"/>
    <property type="molecule type" value="Genomic_DNA"/>
</dbReference>
<dbReference type="Gene3D" id="3.40.630.10">
    <property type="entry name" value="Zn peptidases"/>
    <property type="match status" value="1"/>
</dbReference>
<dbReference type="AlphaFoldDB" id="A0A3A6U233"/>
<dbReference type="Gene3D" id="3.30.70.360">
    <property type="match status" value="1"/>
</dbReference>
<protein>
    <submittedName>
        <fullName evidence="4">Amidohydrolase</fullName>
    </submittedName>
</protein>
<dbReference type="InterPro" id="IPR017439">
    <property type="entry name" value="Amidohydrolase"/>
</dbReference>
<feature type="binding site" evidence="2">
    <location>
        <position position="195"/>
    </location>
    <ligand>
        <name>Mn(2+)</name>
        <dbReference type="ChEBI" id="CHEBI:29035"/>
        <label>2</label>
    </ligand>
</feature>
<dbReference type="NCBIfam" id="TIGR01891">
    <property type="entry name" value="amidohydrolases"/>
    <property type="match status" value="1"/>
</dbReference>